<dbReference type="InterPro" id="IPR043136">
    <property type="entry name" value="B30.2/SPRY_sf"/>
</dbReference>
<dbReference type="EMBL" id="JAINUF010000005">
    <property type="protein sequence ID" value="KAJ8360808.1"/>
    <property type="molecule type" value="Genomic_DNA"/>
</dbReference>
<dbReference type="Pfam" id="PF13765">
    <property type="entry name" value="PRY"/>
    <property type="match status" value="1"/>
</dbReference>
<gene>
    <name evidence="3" type="ORF">SKAU_G00173330</name>
</gene>
<accession>A0A9Q1FL55</accession>
<dbReference type="AlphaFoldDB" id="A0A9Q1FL55"/>
<organism evidence="3 4">
    <name type="scientific">Synaphobranchus kaupii</name>
    <name type="common">Kaup's arrowtooth eel</name>
    <dbReference type="NCBI Taxonomy" id="118154"/>
    <lineage>
        <taxon>Eukaryota</taxon>
        <taxon>Metazoa</taxon>
        <taxon>Chordata</taxon>
        <taxon>Craniata</taxon>
        <taxon>Vertebrata</taxon>
        <taxon>Euteleostomi</taxon>
        <taxon>Actinopterygii</taxon>
        <taxon>Neopterygii</taxon>
        <taxon>Teleostei</taxon>
        <taxon>Anguilliformes</taxon>
        <taxon>Synaphobranchidae</taxon>
        <taxon>Synaphobranchus</taxon>
    </lineage>
</organism>
<proteinExistence type="predicted"/>
<keyword evidence="1" id="KW-0812">Transmembrane</keyword>
<dbReference type="InterPro" id="IPR013320">
    <property type="entry name" value="ConA-like_dom_sf"/>
</dbReference>
<reference evidence="3" key="1">
    <citation type="journal article" date="2023" name="Science">
        <title>Genome structures resolve the early diversification of teleost fishes.</title>
        <authorList>
            <person name="Parey E."/>
            <person name="Louis A."/>
            <person name="Montfort J."/>
            <person name="Bouchez O."/>
            <person name="Roques C."/>
            <person name="Iampietro C."/>
            <person name="Lluch J."/>
            <person name="Castinel A."/>
            <person name="Donnadieu C."/>
            <person name="Desvignes T."/>
            <person name="Floi Bucao C."/>
            <person name="Jouanno E."/>
            <person name="Wen M."/>
            <person name="Mejri S."/>
            <person name="Dirks R."/>
            <person name="Jansen H."/>
            <person name="Henkel C."/>
            <person name="Chen W.J."/>
            <person name="Zahm M."/>
            <person name="Cabau C."/>
            <person name="Klopp C."/>
            <person name="Thompson A.W."/>
            <person name="Robinson-Rechavi M."/>
            <person name="Braasch I."/>
            <person name="Lecointre G."/>
            <person name="Bobe J."/>
            <person name="Postlethwait J.H."/>
            <person name="Berthelot C."/>
            <person name="Roest Crollius H."/>
            <person name="Guiguen Y."/>
        </authorList>
    </citation>
    <scope>NUCLEOTIDE SEQUENCE</scope>
    <source>
        <strain evidence="3">WJC10195</strain>
    </source>
</reference>
<dbReference type="InterPro" id="IPR006574">
    <property type="entry name" value="PRY"/>
</dbReference>
<keyword evidence="1" id="KW-1133">Transmembrane helix</keyword>
<sequence length="100" mass="11280">MVTAGGLRGESKLHITEDFNPPMSAWKMLFFLMVFFICVSIPVLLRAWRKLKEWRSILKYAATVTLDPRTAYNRLVLSADGKEVYMVEKRAGAPGGCAEI</sequence>
<keyword evidence="1" id="KW-0472">Membrane</keyword>
<feature type="domain" description="SPRY-associated" evidence="2">
    <location>
        <begin position="64"/>
        <end position="90"/>
    </location>
</feature>
<name>A0A9Q1FL55_SYNKA</name>
<dbReference type="Gene3D" id="2.60.120.920">
    <property type="match status" value="1"/>
</dbReference>
<evidence type="ECO:0000313" key="4">
    <source>
        <dbReference type="Proteomes" id="UP001152622"/>
    </source>
</evidence>
<dbReference type="OrthoDB" id="10525239at2759"/>
<evidence type="ECO:0000256" key="1">
    <source>
        <dbReference type="SAM" id="Phobius"/>
    </source>
</evidence>
<evidence type="ECO:0000259" key="2">
    <source>
        <dbReference type="Pfam" id="PF13765"/>
    </source>
</evidence>
<dbReference type="SUPFAM" id="SSF49899">
    <property type="entry name" value="Concanavalin A-like lectins/glucanases"/>
    <property type="match status" value="1"/>
</dbReference>
<evidence type="ECO:0000313" key="3">
    <source>
        <dbReference type="EMBL" id="KAJ8360808.1"/>
    </source>
</evidence>
<feature type="transmembrane region" description="Helical" evidence="1">
    <location>
        <begin position="28"/>
        <end position="48"/>
    </location>
</feature>
<dbReference type="Proteomes" id="UP001152622">
    <property type="component" value="Chromosome 5"/>
</dbReference>
<protein>
    <recommendedName>
        <fullName evidence="2">SPRY-associated domain-containing protein</fullName>
    </recommendedName>
</protein>
<keyword evidence="4" id="KW-1185">Reference proteome</keyword>
<comment type="caution">
    <text evidence="3">The sequence shown here is derived from an EMBL/GenBank/DDBJ whole genome shotgun (WGS) entry which is preliminary data.</text>
</comment>